<reference evidence="2 3" key="1">
    <citation type="submission" date="2017-05" db="EMBL/GenBank/DDBJ databases">
        <authorList>
            <person name="Varghese N."/>
            <person name="Submissions S."/>
        </authorList>
    </citation>
    <scope>NUCLEOTIDE SEQUENCE [LARGE SCALE GENOMIC DNA]</scope>
    <source>
        <strain evidence="2 3">SM16</strain>
    </source>
</reference>
<evidence type="ECO:0000259" key="1">
    <source>
        <dbReference type="PROSITE" id="PS51379"/>
    </source>
</evidence>
<keyword evidence="3" id="KW-1185">Reference proteome</keyword>
<dbReference type="Proteomes" id="UP001157910">
    <property type="component" value="Unassembled WGS sequence"/>
</dbReference>
<evidence type="ECO:0000313" key="3">
    <source>
        <dbReference type="Proteomes" id="UP001157910"/>
    </source>
</evidence>
<dbReference type="Gene3D" id="3.30.2070.10">
    <property type="entry name" value="Formate dehydrogenase/DMSO reductase"/>
    <property type="match status" value="1"/>
</dbReference>
<dbReference type="SUPFAM" id="SSF54862">
    <property type="entry name" value="4Fe-4S ferredoxins"/>
    <property type="match status" value="1"/>
</dbReference>
<dbReference type="Gene3D" id="3.30.70.20">
    <property type="match status" value="2"/>
</dbReference>
<dbReference type="InterPro" id="IPR009010">
    <property type="entry name" value="Asp_de-COase-like_dom_sf"/>
</dbReference>
<evidence type="ECO:0000313" key="2">
    <source>
        <dbReference type="EMBL" id="SMP75484.1"/>
    </source>
</evidence>
<gene>
    <name evidence="2" type="ORF">SAMN06296065_10869</name>
</gene>
<dbReference type="SUPFAM" id="SSF50692">
    <property type="entry name" value="ADC-like"/>
    <property type="match status" value="1"/>
</dbReference>
<accession>A0ABY1QN47</accession>
<dbReference type="Gene3D" id="3.40.50.740">
    <property type="match status" value="1"/>
</dbReference>
<organism evidence="2 3">
    <name type="scientific">Novosphingobium panipatense</name>
    <dbReference type="NCBI Taxonomy" id="428991"/>
    <lineage>
        <taxon>Bacteria</taxon>
        <taxon>Pseudomonadati</taxon>
        <taxon>Pseudomonadota</taxon>
        <taxon>Alphaproteobacteria</taxon>
        <taxon>Sphingomonadales</taxon>
        <taxon>Sphingomonadaceae</taxon>
        <taxon>Novosphingobium</taxon>
    </lineage>
</organism>
<sequence>MPPVSALDRRAILRLIATGAATLLASCGRPKEDIHPLANQPEGTLPGTVRRYATALPLAGYGRGVTGLVVDERPIKLEGLAAHPASLGSTDPFIEAAILDLYDPQRLRAPFGPTGPSNWSALAALFREQLAPTRGRGVAVLTGRVTSPTMLAQLAAARTALPEMRHVSWEPFDDDAPLAAARAAFGRPLLARPRLQDADVVLLLDADPLGPGPEQIAHARNWSDRRRKAPMHRLYSIEASPSLSGSMVDRRQAAGPRDLAAACHVLAAALGGGSGPLPTLPPQLERLVRDAARDLKAAHGRALVIAGERQPEAVHAFAAWANGVLAAPQDWIAPVSGDVSPHRGGLAALADDMHAGRIGALVVLDANPVYAAAPALGFKQAMARVPLTIAASRFGDETGAASQWRVPLSHFLEDWHDWRAPDGTASIAQPLVHPFFDTRTPAAILDLMIDPAARPGSFDAVRAQWTGLDDAAWRTAVASGVVPDSAAPLERVGTAGLVLPPIPPQTLTIDLRPSSQLYDGRFSTNAWAQECPDPITKEAWGSSARMHAGDMSRLGLKEGSLIRIDRGGSAILPVRAVSGQALGTVTLVTGYGREGTGQIADGLGASAWALGGNGTPRIAAQEGGSSVATTQPVFALEGELEKLFPVLAPAEAMPPVTPKPSLLPNPPARGNAPPQYAMAIDTDLCIGCNACVIACQAENNVPVIGPDEMAVGRDMHWLRVDRYVSEGTAGFQPVPCMHCEKAPCEPVCPVEASVHDSQGLNLQVYNRCVGTRTCEANCPYKVRRFNFLDYAERSVWGDAPHESVTAQRNPDVTVRARGVMEKCTYCVQRIEAVNHAAAPGETPAPVVTACAAACPTQAIRFGTLDSPDIAGARKDPRHYRLLEELGTEPRTSYLARRRNPGDTPA</sequence>
<dbReference type="SUPFAM" id="SSF53706">
    <property type="entry name" value="Formate dehydrogenase/DMSO reductase, domains 1-3"/>
    <property type="match status" value="1"/>
</dbReference>
<dbReference type="PROSITE" id="PS51379">
    <property type="entry name" value="4FE4S_FER_2"/>
    <property type="match status" value="1"/>
</dbReference>
<protein>
    <submittedName>
        <fullName evidence="2">Prokaryotic molybdopterin-containing oxidoreductase family, iron-sulfur binding subunit</fullName>
    </submittedName>
</protein>
<feature type="domain" description="4Fe-4S ferredoxin-type" evidence="1">
    <location>
        <begin position="676"/>
        <end position="707"/>
    </location>
</feature>
<dbReference type="PANTHER" id="PTHR42783">
    <property type="entry name" value="GLUTAMATE SYNTHASE [NADPH] SMALL CHAIN"/>
    <property type="match status" value="1"/>
</dbReference>
<dbReference type="InterPro" id="IPR017896">
    <property type="entry name" value="4Fe4S_Fe-S-bd"/>
</dbReference>
<dbReference type="Pfam" id="PF13247">
    <property type="entry name" value="Fer4_11"/>
    <property type="match status" value="1"/>
</dbReference>
<dbReference type="PANTHER" id="PTHR42783:SF3">
    <property type="entry name" value="GLUTAMATE SYNTHASE [NADPH] SMALL CHAIN-RELATED"/>
    <property type="match status" value="1"/>
</dbReference>
<comment type="caution">
    <text evidence="2">The sequence shown here is derived from an EMBL/GenBank/DDBJ whole genome shotgun (WGS) entry which is preliminary data.</text>
</comment>
<dbReference type="Pfam" id="PF00037">
    <property type="entry name" value="Fer4"/>
    <property type="match status" value="1"/>
</dbReference>
<dbReference type="EMBL" id="FXUI01000008">
    <property type="protein sequence ID" value="SMP75484.1"/>
    <property type="molecule type" value="Genomic_DNA"/>
</dbReference>
<proteinExistence type="predicted"/>
<name>A0ABY1QN47_9SPHN</name>
<dbReference type="CDD" id="cd10551">
    <property type="entry name" value="PsrB"/>
    <property type="match status" value="1"/>
</dbReference>